<organism evidence="2 3">
    <name type="scientific">Orbilia ellipsospora</name>
    <dbReference type="NCBI Taxonomy" id="2528407"/>
    <lineage>
        <taxon>Eukaryota</taxon>
        <taxon>Fungi</taxon>
        <taxon>Dikarya</taxon>
        <taxon>Ascomycota</taxon>
        <taxon>Pezizomycotina</taxon>
        <taxon>Orbiliomycetes</taxon>
        <taxon>Orbiliales</taxon>
        <taxon>Orbiliaceae</taxon>
        <taxon>Orbilia</taxon>
    </lineage>
</organism>
<keyword evidence="3" id="KW-1185">Reference proteome</keyword>
<keyword evidence="1" id="KW-0732">Signal</keyword>
<evidence type="ECO:0000313" key="3">
    <source>
        <dbReference type="Proteomes" id="UP001365542"/>
    </source>
</evidence>
<protein>
    <submittedName>
        <fullName evidence="2">Uncharacterized protein</fullName>
    </submittedName>
</protein>
<proteinExistence type="predicted"/>
<sequence>MKVSLIVLYGVANLQLGIAGILGGRSDSRNTIRIHERDDTTGFSKFRYGEPKKWGQNSFAAIETQLKYLEAVAGEANIVEKSVGPDCLWRRRFSNEYDVIYAPGFSAGPKSPKYAALQKNFESGSACVFHDIKIALIIRIAAGRAVKAGIFGGPGLERITQRANNDFKPGDTDCLETGTNFGGGQLCVESEPLLASMAEGREAINKVTNKLSQMSTMLDAWTCRDRITDKSLTYHVLFHKQESEYNTTVAKIDDFTIQLANLPKKIAASFKSINSDFDADVDNMVAELEPQFARTKRLMEAFGNSSNSLLEFAEDIAYCAALSRKIPERPLKSRQ</sequence>
<feature type="signal peptide" evidence="1">
    <location>
        <begin position="1"/>
        <end position="19"/>
    </location>
</feature>
<feature type="chain" id="PRO_5043765659" evidence="1">
    <location>
        <begin position="20"/>
        <end position="335"/>
    </location>
</feature>
<dbReference type="Proteomes" id="UP001365542">
    <property type="component" value="Unassembled WGS sequence"/>
</dbReference>
<gene>
    <name evidence="2" type="ORF">TWF694_002715</name>
</gene>
<dbReference type="EMBL" id="JAVHJO010000011">
    <property type="protein sequence ID" value="KAK6533785.1"/>
    <property type="molecule type" value="Genomic_DNA"/>
</dbReference>
<accession>A0AAV9X3X7</accession>
<comment type="caution">
    <text evidence="2">The sequence shown here is derived from an EMBL/GenBank/DDBJ whole genome shotgun (WGS) entry which is preliminary data.</text>
</comment>
<evidence type="ECO:0000256" key="1">
    <source>
        <dbReference type="SAM" id="SignalP"/>
    </source>
</evidence>
<reference evidence="2 3" key="1">
    <citation type="submission" date="2019-10" db="EMBL/GenBank/DDBJ databases">
        <authorList>
            <person name="Palmer J.M."/>
        </authorList>
    </citation>
    <scope>NUCLEOTIDE SEQUENCE [LARGE SCALE GENOMIC DNA]</scope>
    <source>
        <strain evidence="2 3">TWF694</strain>
    </source>
</reference>
<evidence type="ECO:0000313" key="2">
    <source>
        <dbReference type="EMBL" id="KAK6533785.1"/>
    </source>
</evidence>
<dbReference type="AlphaFoldDB" id="A0AAV9X3X7"/>
<name>A0AAV9X3X7_9PEZI</name>